<proteinExistence type="predicted"/>
<protein>
    <submittedName>
        <fullName evidence="1">Uncharacterized protein</fullName>
    </submittedName>
</protein>
<dbReference type="AlphaFoldDB" id="A0A9W8TLX6"/>
<keyword evidence="2" id="KW-1185">Reference proteome</keyword>
<name>A0A9W8TLX6_9PEZI</name>
<accession>A0A9W8TLX6</accession>
<comment type="caution">
    <text evidence="1">The sequence shown here is derived from an EMBL/GenBank/DDBJ whole genome shotgun (WGS) entry which is preliminary data.</text>
</comment>
<dbReference type="Proteomes" id="UP001148614">
    <property type="component" value="Unassembled WGS sequence"/>
</dbReference>
<organism evidence="1 2">
    <name type="scientific">Xylaria arbuscula</name>
    <dbReference type="NCBI Taxonomy" id="114810"/>
    <lineage>
        <taxon>Eukaryota</taxon>
        <taxon>Fungi</taxon>
        <taxon>Dikarya</taxon>
        <taxon>Ascomycota</taxon>
        <taxon>Pezizomycotina</taxon>
        <taxon>Sordariomycetes</taxon>
        <taxon>Xylariomycetidae</taxon>
        <taxon>Xylariales</taxon>
        <taxon>Xylariaceae</taxon>
        <taxon>Xylaria</taxon>
    </lineage>
</organism>
<reference evidence="1" key="1">
    <citation type="submission" date="2022-07" db="EMBL/GenBank/DDBJ databases">
        <title>Genome Sequence of Xylaria arbuscula.</title>
        <authorList>
            <person name="Buettner E."/>
        </authorList>
    </citation>
    <scope>NUCLEOTIDE SEQUENCE</scope>
    <source>
        <strain evidence="1">VT107</strain>
    </source>
</reference>
<evidence type="ECO:0000313" key="2">
    <source>
        <dbReference type="Proteomes" id="UP001148614"/>
    </source>
</evidence>
<sequence length="180" mass="20801">MCNPPIQSTHITKPVFCDACSEAFAEFGPKWSECKAKLLGQPLTAGQLEQERKDRVKVLTREVFLQGLTEGPATCDMTAKIKEANELTLGAAQNLAELINRKRHCYEYDTMWLEKTGGMTEENFKWGAEQIKASEEKFELDIDQQFTEQRKVLWELNSIQERSEEFRAWDDDIDEIVEYI</sequence>
<evidence type="ECO:0000313" key="1">
    <source>
        <dbReference type="EMBL" id="KAJ3574164.1"/>
    </source>
</evidence>
<dbReference type="EMBL" id="JANPWZ010000630">
    <property type="protein sequence ID" value="KAJ3574164.1"/>
    <property type="molecule type" value="Genomic_DNA"/>
</dbReference>
<gene>
    <name evidence="1" type="ORF">NPX13_g4455</name>
</gene>